<feature type="transmembrane region" description="Helical" evidence="6">
    <location>
        <begin position="74"/>
        <end position="95"/>
    </location>
</feature>
<dbReference type="GO" id="GO:0005886">
    <property type="term" value="C:plasma membrane"/>
    <property type="evidence" value="ECO:0007669"/>
    <property type="project" value="UniProtKB-SubCell"/>
</dbReference>
<dbReference type="PANTHER" id="PTHR33452:SF1">
    <property type="entry name" value="INNER MEMBRANE PROTEIN YPHA-RELATED"/>
    <property type="match status" value="1"/>
</dbReference>
<keyword evidence="2" id="KW-1003">Cell membrane</keyword>
<gene>
    <name evidence="7" type="ORF">SDC9_04021</name>
</gene>
<evidence type="ECO:0000256" key="4">
    <source>
        <dbReference type="ARBA" id="ARBA00022989"/>
    </source>
</evidence>
<feature type="transmembrane region" description="Helical" evidence="6">
    <location>
        <begin position="20"/>
        <end position="36"/>
    </location>
</feature>
<evidence type="ECO:0000256" key="3">
    <source>
        <dbReference type="ARBA" id="ARBA00022692"/>
    </source>
</evidence>
<comment type="subcellular location">
    <subcellularLocation>
        <location evidence="1">Cell membrane</location>
        <topology evidence="1">Multi-pass membrane protein</topology>
    </subcellularLocation>
</comment>
<proteinExistence type="predicted"/>
<keyword evidence="5 6" id="KW-0472">Membrane</keyword>
<comment type="caution">
    <text evidence="7">The sequence shown here is derived from an EMBL/GenBank/DDBJ whole genome shotgun (WGS) entry which is preliminary data.</text>
</comment>
<name>A0A644SUW8_9ZZZZ</name>
<evidence type="ECO:0008006" key="8">
    <source>
        <dbReference type="Google" id="ProtNLM"/>
    </source>
</evidence>
<dbReference type="InterPro" id="IPR032808">
    <property type="entry name" value="DoxX"/>
</dbReference>
<protein>
    <recommendedName>
        <fullName evidence="8">DoxX family protein</fullName>
    </recommendedName>
</protein>
<reference evidence="7" key="1">
    <citation type="submission" date="2019-08" db="EMBL/GenBank/DDBJ databases">
        <authorList>
            <person name="Kucharzyk K."/>
            <person name="Murdoch R.W."/>
            <person name="Higgins S."/>
            <person name="Loffler F."/>
        </authorList>
    </citation>
    <scope>NUCLEOTIDE SEQUENCE</scope>
</reference>
<evidence type="ECO:0000313" key="7">
    <source>
        <dbReference type="EMBL" id="MPL58488.1"/>
    </source>
</evidence>
<evidence type="ECO:0000256" key="2">
    <source>
        <dbReference type="ARBA" id="ARBA00022475"/>
    </source>
</evidence>
<dbReference type="PANTHER" id="PTHR33452">
    <property type="entry name" value="OXIDOREDUCTASE CATD-RELATED"/>
    <property type="match status" value="1"/>
</dbReference>
<dbReference type="EMBL" id="VSSQ01000007">
    <property type="protein sequence ID" value="MPL58488.1"/>
    <property type="molecule type" value="Genomic_DNA"/>
</dbReference>
<dbReference type="AlphaFoldDB" id="A0A644SUW8"/>
<organism evidence="7">
    <name type="scientific">bioreactor metagenome</name>
    <dbReference type="NCBI Taxonomy" id="1076179"/>
    <lineage>
        <taxon>unclassified sequences</taxon>
        <taxon>metagenomes</taxon>
        <taxon>ecological metagenomes</taxon>
    </lineage>
</organism>
<accession>A0A644SUW8</accession>
<keyword evidence="3 6" id="KW-0812">Transmembrane</keyword>
<evidence type="ECO:0000256" key="1">
    <source>
        <dbReference type="ARBA" id="ARBA00004651"/>
    </source>
</evidence>
<evidence type="ECO:0000256" key="5">
    <source>
        <dbReference type="ARBA" id="ARBA00023136"/>
    </source>
</evidence>
<dbReference type="Pfam" id="PF07681">
    <property type="entry name" value="DoxX"/>
    <property type="match status" value="1"/>
</dbReference>
<sequence>MNYFLQRLARTLSKYRDSALLIFRIGLGGAFMWHGWPKIIGGPEKWSGLGQAMATFGIESAPAFWGFMSGFAEFGGGLLFALGLFYRLASLLLFFNMMIAYMSQMAADKGFAKASQSFEDGLSFFAAAFIGPGKYSLDYYFGTKENAD</sequence>
<keyword evidence="4 6" id="KW-1133">Transmembrane helix</keyword>
<dbReference type="InterPro" id="IPR051907">
    <property type="entry name" value="DoxX-like_oxidoreductase"/>
</dbReference>
<evidence type="ECO:0000256" key="6">
    <source>
        <dbReference type="SAM" id="Phobius"/>
    </source>
</evidence>